<evidence type="ECO:0000313" key="2">
    <source>
        <dbReference type="EMBL" id="EQD30489.1"/>
    </source>
</evidence>
<proteinExistence type="predicted"/>
<dbReference type="InterPro" id="IPR036187">
    <property type="entry name" value="DNA_mismatch_repair_MutS_sf"/>
</dbReference>
<dbReference type="GO" id="GO:0006298">
    <property type="term" value="P:mismatch repair"/>
    <property type="evidence" value="ECO:0007669"/>
    <property type="project" value="InterPro"/>
</dbReference>
<dbReference type="Gene3D" id="1.10.1420.10">
    <property type="match status" value="1"/>
</dbReference>
<reference evidence="2" key="2">
    <citation type="journal article" date="2014" name="ISME J.">
        <title>Microbial stratification in low pH oxic and suboxic macroscopic growths along an acid mine drainage.</title>
        <authorList>
            <person name="Mendez-Garcia C."/>
            <person name="Mesa V."/>
            <person name="Sprenger R.R."/>
            <person name="Richter M."/>
            <person name="Diez M.S."/>
            <person name="Solano J."/>
            <person name="Bargiela R."/>
            <person name="Golyshina O.V."/>
            <person name="Manteca A."/>
            <person name="Ramos J.L."/>
            <person name="Gallego J.R."/>
            <person name="Llorente I."/>
            <person name="Martins Dos Santos V.A."/>
            <person name="Jensen O.N."/>
            <person name="Pelaez A.I."/>
            <person name="Sanchez J."/>
            <person name="Ferrer M."/>
        </authorList>
    </citation>
    <scope>NUCLEOTIDE SEQUENCE</scope>
</reference>
<dbReference type="GO" id="GO:0005524">
    <property type="term" value="F:ATP binding"/>
    <property type="evidence" value="ECO:0007669"/>
    <property type="project" value="InterPro"/>
</dbReference>
<dbReference type="AlphaFoldDB" id="T0ZP51"/>
<protein>
    <submittedName>
        <fullName evidence="2">DNA mismatch repair protein MutS, clamp domain protein</fullName>
    </submittedName>
</protein>
<feature type="domain" description="DNA mismatch repair protein MutS clamp" evidence="1">
    <location>
        <begin position="9"/>
        <end position="86"/>
    </location>
</feature>
<dbReference type="GO" id="GO:0030983">
    <property type="term" value="F:mismatched DNA binding"/>
    <property type="evidence" value="ECO:0007669"/>
    <property type="project" value="InterPro"/>
</dbReference>
<comment type="caution">
    <text evidence="2">The sequence shown here is derived from an EMBL/GenBank/DDBJ whole genome shotgun (WGS) entry which is preliminary data.</text>
</comment>
<feature type="non-terminal residue" evidence="2">
    <location>
        <position position="86"/>
    </location>
</feature>
<accession>T0ZP51</accession>
<dbReference type="SUPFAM" id="SSF48334">
    <property type="entry name" value="DNA repair protein MutS, domain III"/>
    <property type="match status" value="1"/>
</dbReference>
<sequence length="86" mass="9632">MTGAFIRAGFDADLDRILEESSAARRYISELEASERARTGIKGVKVGYNRIFGYYIELRSAGGEPVPPEYIRRQTLVGAERYVTAE</sequence>
<reference evidence="2" key="1">
    <citation type="submission" date="2013-08" db="EMBL/GenBank/DDBJ databases">
        <authorList>
            <person name="Mendez C."/>
            <person name="Richter M."/>
            <person name="Ferrer M."/>
            <person name="Sanchez J."/>
        </authorList>
    </citation>
    <scope>NUCLEOTIDE SEQUENCE</scope>
</reference>
<dbReference type="EMBL" id="AUZX01015015">
    <property type="protein sequence ID" value="EQD30489.1"/>
    <property type="molecule type" value="Genomic_DNA"/>
</dbReference>
<organism evidence="2">
    <name type="scientific">mine drainage metagenome</name>
    <dbReference type="NCBI Taxonomy" id="410659"/>
    <lineage>
        <taxon>unclassified sequences</taxon>
        <taxon>metagenomes</taxon>
        <taxon>ecological metagenomes</taxon>
    </lineage>
</organism>
<dbReference type="InterPro" id="IPR007861">
    <property type="entry name" value="DNA_mismatch_repair_MutS_clamp"/>
</dbReference>
<evidence type="ECO:0000259" key="1">
    <source>
        <dbReference type="Pfam" id="PF05190"/>
    </source>
</evidence>
<name>T0ZP51_9ZZZZ</name>
<dbReference type="Pfam" id="PF05190">
    <property type="entry name" value="MutS_IV"/>
    <property type="match status" value="1"/>
</dbReference>
<gene>
    <name evidence="2" type="ORF">B1A_20355</name>
</gene>